<dbReference type="GO" id="GO:0004598">
    <property type="term" value="F:peptidylamidoglycolate lyase activity"/>
    <property type="evidence" value="ECO:0007669"/>
    <property type="project" value="UniProtKB-EC"/>
</dbReference>
<name>A0A6J8AIN4_MYTCO</name>
<dbReference type="EC" id="1.14.17.3" evidence="6"/>
<dbReference type="EMBL" id="CACVKT020001498">
    <property type="protein sequence ID" value="CAC5368804.1"/>
    <property type="molecule type" value="Genomic_DNA"/>
</dbReference>
<feature type="domain" description="Copper type II ascorbate-dependent monooxygenase C-terminal" evidence="5">
    <location>
        <begin position="192"/>
        <end position="291"/>
    </location>
</feature>
<dbReference type="SUPFAM" id="SSF49742">
    <property type="entry name" value="PHM/PNGase F"/>
    <property type="match status" value="2"/>
</dbReference>
<dbReference type="GO" id="GO:0004504">
    <property type="term" value="F:peptidylglycine monooxygenase activity"/>
    <property type="evidence" value="ECO:0007669"/>
    <property type="project" value="UniProtKB-EC"/>
</dbReference>
<dbReference type="InterPro" id="IPR024548">
    <property type="entry name" value="Cu2_monoox_C"/>
</dbReference>
<accession>A0A6J8AIN4</accession>
<evidence type="ECO:0000256" key="3">
    <source>
        <dbReference type="ARBA" id="ARBA00023180"/>
    </source>
</evidence>
<sequence length="330" mass="37167">MLCSDLGILVFYTRASVVNYNDKENKTYKTMTISMPLVETSYPDQYICFAHPIEDIDESYVLSSSTKADRSVVHHVATGVCGEPASSQSIWDCTHGQGKTCKGDAVNFGGWDEFSKKNGVFEFPKDVSLMVGGKSKLKYFIVEIHYMDPVRNPSVSAANVTLTFTKKPTKYNYQTYSLLNGGFIPGNTEKGFFSDVACEWNRPPAYAYRYFVHTHHYGILVEGFLIRNNSLTLIGSQLSMEKKRDLYDVPGGPLEIKQGDILAARCLYLNKNNQPVKFGMSEGEEMCNFQIDIGYEPQYEDNFKRPPACMTESPIFNFCEHSETLGLCSK</sequence>
<evidence type="ECO:0000259" key="4">
    <source>
        <dbReference type="Pfam" id="PF01082"/>
    </source>
</evidence>
<proteinExistence type="predicted"/>
<dbReference type="InterPro" id="IPR008977">
    <property type="entry name" value="PHM/PNGase_F_dom_sf"/>
</dbReference>
<dbReference type="Gene3D" id="2.60.120.310">
    <property type="entry name" value="Copper type II, ascorbate-dependent monooxygenase, N-terminal domain"/>
    <property type="match status" value="1"/>
</dbReference>
<dbReference type="Proteomes" id="UP000507470">
    <property type="component" value="Unassembled WGS sequence"/>
</dbReference>
<dbReference type="Gene3D" id="2.60.120.230">
    <property type="match status" value="1"/>
</dbReference>
<dbReference type="AlphaFoldDB" id="A0A6J8AIN4"/>
<dbReference type="Pfam" id="PF01082">
    <property type="entry name" value="Cu2_monooxygen"/>
    <property type="match status" value="1"/>
</dbReference>
<keyword evidence="3" id="KW-0325">Glycoprotein</keyword>
<gene>
    <name evidence="6" type="ORF">MCOR_8245</name>
</gene>
<evidence type="ECO:0000256" key="2">
    <source>
        <dbReference type="ARBA" id="ARBA00023157"/>
    </source>
</evidence>
<evidence type="ECO:0000313" key="6">
    <source>
        <dbReference type="EMBL" id="CAC5368804.1"/>
    </source>
</evidence>
<dbReference type="PANTHER" id="PTHR10680:SF38">
    <property type="entry name" value="BLL1368 PROTEIN"/>
    <property type="match status" value="1"/>
</dbReference>
<organism evidence="6 7">
    <name type="scientific">Mytilus coruscus</name>
    <name type="common">Sea mussel</name>
    <dbReference type="NCBI Taxonomy" id="42192"/>
    <lineage>
        <taxon>Eukaryota</taxon>
        <taxon>Metazoa</taxon>
        <taxon>Spiralia</taxon>
        <taxon>Lophotrochozoa</taxon>
        <taxon>Mollusca</taxon>
        <taxon>Bivalvia</taxon>
        <taxon>Autobranchia</taxon>
        <taxon>Pteriomorphia</taxon>
        <taxon>Mytilida</taxon>
        <taxon>Mytiloidea</taxon>
        <taxon>Mytilidae</taxon>
        <taxon>Mytilinae</taxon>
        <taxon>Mytilus</taxon>
    </lineage>
</organism>
<keyword evidence="6" id="KW-0560">Oxidoreductase</keyword>
<reference evidence="6 7" key="1">
    <citation type="submission" date="2020-06" db="EMBL/GenBank/DDBJ databases">
        <authorList>
            <person name="Li R."/>
            <person name="Bekaert M."/>
        </authorList>
    </citation>
    <scope>NUCLEOTIDE SEQUENCE [LARGE SCALE GENOMIC DNA]</scope>
    <source>
        <strain evidence="7">wild</strain>
    </source>
</reference>
<keyword evidence="1" id="KW-0732">Signal</keyword>
<keyword evidence="6" id="KW-0456">Lyase</keyword>
<dbReference type="Pfam" id="PF03712">
    <property type="entry name" value="Cu2_monoox_C"/>
    <property type="match status" value="1"/>
</dbReference>
<dbReference type="EC" id="4.3.2.5" evidence="6"/>
<evidence type="ECO:0000256" key="1">
    <source>
        <dbReference type="ARBA" id="ARBA00022729"/>
    </source>
</evidence>
<keyword evidence="2" id="KW-1015">Disulfide bond</keyword>
<keyword evidence="7" id="KW-1185">Reference proteome</keyword>
<dbReference type="InterPro" id="IPR000323">
    <property type="entry name" value="Cu2_ascorb_mOase_N"/>
</dbReference>
<dbReference type="OrthoDB" id="10044505at2759"/>
<protein>
    <submittedName>
        <fullName evidence="6">PAM</fullName>
        <ecNumber evidence="6">1.14.17.3</ecNumber>
        <ecNumber evidence="6">4.3.2.5</ecNumber>
    </submittedName>
</protein>
<dbReference type="PANTHER" id="PTHR10680">
    <property type="entry name" value="PEPTIDYL-GLYCINE ALPHA-AMIDATING MONOOXYGENASE"/>
    <property type="match status" value="1"/>
</dbReference>
<evidence type="ECO:0000259" key="5">
    <source>
        <dbReference type="Pfam" id="PF03712"/>
    </source>
</evidence>
<dbReference type="InterPro" id="IPR036939">
    <property type="entry name" value="Cu2_ascorb_mOase_N_sf"/>
</dbReference>
<dbReference type="GO" id="GO:0005507">
    <property type="term" value="F:copper ion binding"/>
    <property type="evidence" value="ECO:0007669"/>
    <property type="project" value="InterPro"/>
</dbReference>
<dbReference type="InterPro" id="IPR014784">
    <property type="entry name" value="Cu2_ascorb_mOase-like_C"/>
</dbReference>
<evidence type="ECO:0000313" key="7">
    <source>
        <dbReference type="Proteomes" id="UP000507470"/>
    </source>
</evidence>
<feature type="domain" description="Copper type II ascorbate-dependent monooxygenase N-terminal" evidence="4">
    <location>
        <begin position="42"/>
        <end position="150"/>
    </location>
</feature>